<comment type="subcellular location">
    <subcellularLocation>
        <location evidence="1">Bacterial flagellum basal body</location>
    </subcellularLocation>
    <subcellularLocation>
        <location evidence="2">Cell inner membrane</location>
        <topology evidence="2">Peripheral membrane protein</topology>
        <orientation evidence="2">Cytoplasmic side</orientation>
    </subcellularLocation>
</comment>
<proteinExistence type="inferred from homology"/>
<dbReference type="PANTHER" id="PTHR30534">
    <property type="entry name" value="FLAGELLAR MOTOR SWITCH PROTEIN FLIG"/>
    <property type="match status" value="1"/>
</dbReference>
<dbReference type="PANTHER" id="PTHR30534:SF0">
    <property type="entry name" value="FLAGELLAR MOTOR SWITCH PROTEIN FLIG"/>
    <property type="match status" value="1"/>
</dbReference>
<dbReference type="SUPFAM" id="SSF48029">
    <property type="entry name" value="FliG"/>
    <property type="match status" value="2"/>
</dbReference>
<evidence type="ECO:0000256" key="10">
    <source>
        <dbReference type="ARBA" id="ARBA00025598"/>
    </source>
</evidence>
<feature type="domain" description="Flagellar motor switch protein FliG C-terminal" evidence="11">
    <location>
        <begin position="221"/>
        <end position="260"/>
    </location>
</feature>
<feature type="domain" description="Flagellar motor switch protein FliG N-terminal" evidence="13">
    <location>
        <begin position="9"/>
        <end position="110"/>
    </location>
</feature>
<dbReference type="Pfam" id="PF14842">
    <property type="entry name" value="FliG_N"/>
    <property type="match status" value="1"/>
</dbReference>
<evidence type="ECO:0000256" key="8">
    <source>
        <dbReference type="ARBA" id="ARBA00023136"/>
    </source>
</evidence>
<dbReference type="InterPro" id="IPR028263">
    <property type="entry name" value="FliG_N"/>
</dbReference>
<keyword evidence="15" id="KW-1185">Reference proteome</keyword>
<feature type="domain" description="Flagellar motor switch protein FliG middle" evidence="12">
    <location>
        <begin position="120"/>
        <end position="190"/>
    </location>
</feature>
<dbReference type="eggNOG" id="COG1536">
    <property type="taxonomic scope" value="Bacteria"/>
</dbReference>
<dbReference type="Pfam" id="PF01706">
    <property type="entry name" value="FliG_C"/>
    <property type="match status" value="1"/>
</dbReference>
<evidence type="ECO:0000256" key="1">
    <source>
        <dbReference type="ARBA" id="ARBA00004117"/>
    </source>
</evidence>
<keyword evidence="7" id="KW-0283">Flagellar rotation</keyword>
<dbReference type="EMBL" id="AAOF01000018">
    <property type="protein sequence ID" value="EAR20650.1"/>
    <property type="molecule type" value="Genomic_DNA"/>
</dbReference>
<dbReference type="InterPro" id="IPR023087">
    <property type="entry name" value="Flg_Motor_Flig_C"/>
</dbReference>
<accession>A4BUD6</accession>
<evidence type="ECO:0000313" key="15">
    <source>
        <dbReference type="Proteomes" id="UP000003374"/>
    </source>
</evidence>
<evidence type="ECO:0000256" key="6">
    <source>
        <dbReference type="ARBA" id="ARBA00022500"/>
    </source>
</evidence>
<dbReference type="NCBIfam" id="TIGR00207">
    <property type="entry name" value="fliG"/>
    <property type="match status" value="1"/>
</dbReference>
<dbReference type="InterPro" id="IPR011002">
    <property type="entry name" value="FliG_a-hlx"/>
</dbReference>
<reference evidence="14 15" key="1">
    <citation type="submission" date="2006-02" db="EMBL/GenBank/DDBJ databases">
        <authorList>
            <person name="Waterbury J."/>
            <person name="Ferriera S."/>
            <person name="Johnson J."/>
            <person name="Kravitz S."/>
            <person name="Halpern A."/>
            <person name="Remington K."/>
            <person name="Beeson K."/>
            <person name="Tran B."/>
            <person name="Rogers Y.-H."/>
            <person name="Friedman R."/>
            <person name="Venter J.C."/>
        </authorList>
    </citation>
    <scope>NUCLEOTIDE SEQUENCE [LARGE SCALE GENOMIC DNA]</scope>
    <source>
        <strain evidence="14 15">Nb-231</strain>
    </source>
</reference>
<comment type="caution">
    <text evidence="14">The sequence shown here is derived from an EMBL/GenBank/DDBJ whole genome shotgun (WGS) entry which is preliminary data.</text>
</comment>
<keyword evidence="14" id="KW-0969">Cilium</keyword>
<keyword evidence="9" id="KW-0975">Bacterial flagellum</keyword>
<gene>
    <name evidence="14" type="ORF">NB231_01998</name>
</gene>
<evidence type="ECO:0000256" key="3">
    <source>
        <dbReference type="ARBA" id="ARBA00010299"/>
    </source>
</evidence>
<evidence type="ECO:0000256" key="4">
    <source>
        <dbReference type="ARBA" id="ARBA00021870"/>
    </source>
</evidence>
<dbReference type="AlphaFoldDB" id="A4BUD6"/>
<dbReference type="PRINTS" id="PR00954">
    <property type="entry name" value="FLGMOTORFLIG"/>
</dbReference>
<dbReference type="GO" id="GO:0009425">
    <property type="term" value="C:bacterial-type flagellum basal body"/>
    <property type="evidence" value="ECO:0007669"/>
    <property type="project" value="UniProtKB-SubCell"/>
</dbReference>
<evidence type="ECO:0000313" key="14">
    <source>
        <dbReference type="EMBL" id="EAR20650.1"/>
    </source>
</evidence>
<keyword evidence="14" id="KW-0282">Flagellum</keyword>
<dbReference type="Gene3D" id="1.10.220.30">
    <property type="match status" value="3"/>
</dbReference>
<evidence type="ECO:0000259" key="13">
    <source>
        <dbReference type="Pfam" id="PF14842"/>
    </source>
</evidence>
<dbReference type="InterPro" id="IPR032779">
    <property type="entry name" value="FliG_M"/>
</dbReference>
<dbReference type="GO" id="GO:0005886">
    <property type="term" value="C:plasma membrane"/>
    <property type="evidence" value="ECO:0007669"/>
    <property type="project" value="UniProtKB-SubCell"/>
</dbReference>
<dbReference type="STRING" id="314278.NB231_01998"/>
<dbReference type="Proteomes" id="UP000003374">
    <property type="component" value="Unassembled WGS sequence"/>
</dbReference>
<sequence>MSEAGKTTMTGAERAAIFLMSLGEEDAAKVMRHLGLREVQQLGAAMSALENVTREQVNRVLGDFVTTVEEQTSFGIGNMEYIRTVMVKALGEDKAGSIIDRIFMGGNTRGLEQLKWLDAKTIVEMVRLEHPQIIAIVLAYLDPDQAAQVLRGLPERARHDVIMRVAALEGIQPAALKELDEVMERQFSGKERINSSTLGGAQSAANILNQLDSTSEASIMEQIQEIDPDLSESIQELMVVFGDLAEIDNRGVQLLLREIIPIRWCSRSRGPTTE</sequence>
<evidence type="ECO:0000256" key="9">
    <source>
        <dbReference type="ARBA" id="ARBA00023143"/>
    </source>
</evidence>
<keyword evidence="6" id="KW-0145">Chemotaxis</keyword>
<evidence type="ECO:0000256" key="5">
    <source>
        <dbReference type="ARBA" id="ARBA00022475"/>
    </source>
</evidence>
<keyword evidence="8" id="KW-0472">Membrane</keyword>
<dbReference type="InterPro" id="IPR000090">
    <property type="entry name" value="Flg_Motor_Flig"/>
</dbReference>
<evidence type="ECO:0000256" key="2">
    <source>
        <dbReference type="ARBA" id="ARBA00004515"/>
    </source>
</evidence>
<name>A4BUD6_9GAMM</name>
<keyword evidence="14" id="KW-0966">Cell projection</keyword>
<evidence type="ECO:0000259" key="12">
    <source>
        <dbReference type="Pfam" id="PF14841"/>
    </source>
</evidence>
<protein>
    <recommendedName>
        <fullName evidence="4">Flagellar motor switch protein FliG</fullName>
    </recommendedName>
</protein>
<evidence type="ECO:0000259" key="11">
    <source>
        <dbReference type="Pfam" id="PF01706"/>
    </source>
</evidence>
<evidence type="ECO:0000256" key="7">
    <source>
        <dbReference type="ARBA" id="ARBA00022779"/>
    </source>
</evidence>
<dbReference type="GO" id="GO:0071973">
    <property type="term" value="P:bacterial-type flagellum-dependent cell motility"/>
    <property type="evidence" value="ECO:0007669"/>
    <property type="project" value="InterPro"/>
</dbReference>
<organism evidence="14 15">
    <name type="scientific">Nitrococcus mobilis Nb-231</name>
    <dbReference type="NCBI Taxonomy" id="314278"/>
    <lineage>
        <taxon>Bacteria</taxon>
        <taxon>Pseudomonadati</taxon>
        <taxon>Pseudomonadota</taxon>
        <taxon>Gammaproteobacteria</taxon>
        <taxon>Chromatiales</taxon>
        <taxon>Ectothiorhodospiraceae</taxon>
        <taxon>Nitrococcus</taxon>
    </lineage>
</organism>
<keyword evidence="5" id="KW-1003">Cell membrane</keyword>
<comment type="function">
    <text evidence="10">FliG is one of three proteins (FliG, FliN, FliM) that forms the rotor-mounted switch complex (C ring), located at the base of the basal body. This complex interacts with the CheY and CheZ chemotaxis proteins, in addition to contacting components of the motor that determine the direction of flagellar rotation.</text>
</comment>
<dbReference type="HOGENOM" id="CLU_047835_2_1_6"/>
<comment type="similarity">
    <text evidence="3">Belongs to the FliG family.</text>
</comment>
<dbReference type="GO" id="GO:0006935">
    <property type="term" value="P:chemotaxis"/>
    <property type="evidence" value="ECO:0007669"/>
    <property type="project" value="UniProtKB-KW"/>
</dbReference>
<dbReference type="GO" id="GO:0003774">
    <property type="term" value="F:cytoskeletal motor activity"/>
    <property type="evidence" value="ECO:0007669"/>
    <property type="project" value="InterPro"/>
</dbReference>
<dbReference type="Pfam" id="PF14841">
    <property type="entry name" value="FliG_M"/>
    <property type="match status" value="1"/>
</dbReference>